<evidence type="ECO:0000313" key="2">
    <source>
        <dbReference type="EMBL" id="CAH0107016.1"/>
    </source>
</evidence>
<sequence>MDKGDLLEVFEDIFSNCDVLISSLQKEKDSSLQPCEQDFNEFQSNFESLSKVLSHEATKFAIAHSSPPLPEVSTTQSLAGSLCNATSQLVGCYLLLPNTCGSTFLQLIQKELESLILGVKHFVETIQNLILKNDKLQPCLLSTGVLWEFCDRLPTLPKNNKEAVSSVLSREEQLINDAIEELEEAANASINDDEIDSDDETTIRGVGLELHPSVRGLVKTAAALIRRTKKLISDFNGVDQNRLDPIVEQVSTMSTEVDDLICSLYPPVNIVLAVGHGNTLSSKMDQLLKIVQGIAGEDDQAWIELLSKAVQHNLQNLQSKASST</sequence>
<dbReference type="GO" id="GO:0005634">
    <property type="term" value="C:nucleus"/>
    <property type="evidence" value="ECO:0007669"/>
    <property type="project" value="TreeGrafter"/>
</dbReference>
<dbReference type="Gene3D" id="1.20.1420.10">
    <property type="entry name" value="Talin, central domain"/>
    <property type="match status" value="1"/>
</dbReference>
<evidence type="ECO:0000313" key="3">
    <source>
        <dbReference type="Proteomes" id="UP000789390"/>
    </source>
</evidence>
<dbReference type="EMBL" id="CAKKLH010000246">
    <property type="protein sequence ID" value="CAH0107016.1"/>
    <property type="molecule type" value="Genomic_DNA"/>
</dbReference>
<dbReference type="InterPro" id="IPR026907">
    <property type="entry name" value="GCIP-like"/>
</dbReference>
<dbReference type="Proteomes" id="UP000789390">
    <property type="component" value="Unassembled WGS sequence"/>
</dbReference>
<feature type="domain" description="Cyclin-D1-binding protein 1-like N-terminal" evidence="1">
    <location>
        <begin position="47"/>
        <end position="186"/>
    </location>
</feature>
<name>A0A8J2RQF7_9CRUS</name>
<gene>
    <name evidence="2" type="ORF">DGAL_LOCUS10300</name>
</gene>
<dbReference type="PANTHER" id="PTHR15492">
    <property type="entry name" value="CYCLIN D1-BINDING PROTEIN 1"/>
    <property type="match status" value="1"/>
</dbReference>
<reference evidence="2" key="1">
    <citation type="submission" date="2021-11" db="EMBL/GenBank/DDBJ databases">
        <authorList>
            <person name="Schell T."/>
        </authorList>
    </citation>
    <scope>NUCLEOTIDE SEQUENCE</scope>
    <source>
        <strain evidence="2">M5</strain>
    </source>
</reference>
<dbReference type="Pfam" id="PF13324">
    <property type="entry name" value="GCIP_N"/>
    <property type="match status" value="1"/>
</dbReference>
<dbReference type="OrthoDB" id="41588at2759"/>
<dbReference type="AlphaFoldDB" id="A0A8J2RQF7"/>
<accession>A0A8J2RQF7</accession>
<dbReference type="PANTHER" id="PTHR15492:SF1">
    <property type="entry name" value="CYCLIN-D1-BINDING PROTEIN 1"/>
    <property type="match status" value="1"/>
</dbReference>
<comment type="caution">
    <text evidence="2">The sequence shown here is derived from an EMBL/GenBank/DDBJ whole genome shotgun (WGS) entry which is preliminary data.</text>
</comment>
<dbReference type="InterPro" id="IPR049317">
    <property type="entry name" value="GCIP-like_N"/>
</dbReference>
<keyword evidence="3" id="KW-1185">Reference proteome</keyword>
<proteinExistence type="predicted"/>
<dbReference type="Gene3D" id="1.20.1410.10">
    <property type="entry name" value="I/LWEQ domain"/>
    <property type="match status" value="1"/>
</dbReference>
<protein>
    <recommendedName>
        <fullName evidence="1">Cyclin-D1-binding protein 1-like N-terminal domain-containing protein</fullName>
    </recommendedName>
</protein>
<evidence type="ECO:0000259" key="1">
    <source>
        <dbReference type="Pfam" id="PF13324"/>
    </source>
</evidence>
<organism evidence="2 3">
    <name type="scientific">Daphnia galeata</name>
    <dbReference type="NCBI Taxonomy" id="27404"/>
    <lineage>
        <taxon>Eukaryota</taxon>
        <taxon>Metazoa</taxon>
        <taxon>Ecdysozoa</taxon>
        <taxon>Arthropoda</taxon>
        <taxon>Crustacea</taxon>
        <taxon>Branchiopoda</taxon>
        <taxon>Diplostraca</taxon>
        <taxon>Cladocera</taxon>
        <taxon>Anomopoda</taxon>
        <taxon>Daphniidae</taxon>
        <taxon>Daphnia</taxon>
    </lineage>
</organism>